<dbReference type="InterPro" id="IPR034660">
    <property type="entry name" value="DinB/YfiT-like"/>
</dbReference>
<dbReference type="RefSeq" id="WP_203671655.1">
    <property type="nucleotide sequence ID" value="NZ_BONP01000004.1"/>
</dbReference>
<accession>A0ABQ4DIL1</accession>
<evidence type="ECO:0000313" key="1">
    <source>
        <dbReference type="EMBL" id="GIG39192.1"/>
    </source>
</evidence>
<evidence type="ECO:0008006" key="3">
    <source>
        <dbReference type="Google" id="ProtNLM"/>
    </source>
</evidence>
<dbReference type="SUPFAM" id="SSF109854">
    <property type="entry name" value="DinB/YfiT-like putative metalloenzymes"/>
    <property type="match status" value="1"/>
</dbReference>
<organism evidence="1 2">
    <name type="scientific">Cellulomonas phragmiteti</name>
    <dbReference type="NCBI Taxonomy" id="478780"/>
    <lineage>
        <taxon>Bacteria</taxon>
        <taxon>Bacillati</taxon>
        <taxon>Actinomycetota</taxon>
        <taxon>Actinomycetes</taxon>
        <taxon>Micrococcales</taxon>
        <taxon>Cellulomonadaceae</taxon>
        <taxon>Cellulomonas</taxon>
    </lineage>
</organism>
<name>A0ABQ4DIL1_9CELL</name>
<dbReference type="EMBL" id="BONP01000004">
    <property type="protein sequence ID" value="GIG39192.1"/>
    <property type="molecule type" value="Genomic_DNA"/>
</dbReference>
<dbReference type="InterPro" id="IPR007061">
    <property type="entry name" value="MST-like"/>
</dbReference>
<comment type="caution">
    <text evidence="1">The sequence shown here is derived from an EMBL/GenBank/DDBJ whole genome shotgun (WGS) entry which is preliminary data.</text>
</comment>
<dbReference type="Pfam" id="PF04978">
    <property type="entry name" value="MST"/>
    <property type="match status" value="1"/>
</dbReference>
<gene>
    <name evidence="1" type="ORF">Cph01nite_09540</name>
</gene>
<proteinExistence type="predicted"/>
<sequence>MQPDDERTLLGTFLDGYRVSFPRTLDGLDADEVRRRLVPSRTTLLGLLRHLTYVEAFWFQHAVTGAPLTALGVASTPDRSFVLRRGDTAQTLVAAHARVVEASRAGVAGRSLDDVVTGRGAPVSLRFVHLQVLKEYAHHSGHADILREQLLAAR</sequence>
<keyword evidence="2" id="KW-1185">Reference proteome</keyword>
<dbReference type="Proteomes" id="UP000614741">
    <property type="component" value="Unassembled WGS sequence"/>
</dbReference>
<evidence type="ECO:0000313" key="2">
    <source>
        <dbReference type="Proteomes" id="UP000614741"/>
    </source>
</evidence>
<reference evidence="1 2" key="1">
    <citation type="submission" date="2021-01" db="EMBL/GenBank/DDBJ databases">
        <title>Whole genome shotgun sequence of Cellulomonas phragmiteti NBRC 110785.</title>
        <authorList>
            <person name="Komaki H."/>
            <person name="Tamura T."/>
        </authorList>
    </citation>
    <scope>NUCLEOTIDE SEQUENCE [LARGE SCALE GENOMIC DNA]</scope>
    <source>
        <strain evidence="1 2">NBRC 110785</strain>
    </source>
</reference>
<protein>
    <recommendedName>
        <fullName evidence="3">Mini-circle protein</fullName>
    </recommendedName>
</protein>
<dbReference type="Gene3D" id="1.20.120.450">
    <property type="entry name" value="dinb family like domain"/>
    <property type="match status" value="1"/>
</dbReference>